<evidence type="ECO:0000259" key="4">
    <source>
        <dbReference type="PROSITE" id="PS51000"/>
    </source>
</evidence>
<proteinExistence type="predicted"/>
<dbReference type="PROSITE" id="PS51000">
    <property type="entry name" value="HTH_DEOR_2"/>
    <property type="match status" value="1"/>
</dbReference>
<dbReference type="AlphaFoldDB" id="A0A2Z2PLD0"/>
<protein>
    <recommendedName>
        <fullName evidence="4">HTH deoR-type domain-containing protein</fullName>
    </recommendedName>
</protein>
<organism evidence="5">
    <name type="scientific">Rhizobium rhizogenes</name>
    <name type="common">Agrobacterium rhizogenes</name>
    <dbReference type="NCBI Taxonomy" id="359"/>
    <lineage>
        <taxon>Bacteria</taxon>
        <taxon>Pseudomonadati</taxon>
        <taxon>Pseudomonadota</taxon>
        <taxon>Alphaproteobacteria</taxon>
        <taxon>Hyphomicrobiales</taxon>
        <taxon>Rhizobiaceae</taxon>
        <taxon>Rhizobium/Agrobacterium group</taxon>
        <taxon>Rhizobium</taxon>
    </lineage>
</organism>
<dbReference type="InterPro" id="IPR001034">
    <property type="entry name" value="DeoR_HTH"/>
</dbReference>
<dbReference type="InterPro" id="IPR036390">
    <property type="entry name" value="WH_DNA-bd_sf"/>
</dbReference>
<keyword evidence="1" id="KW-0805">Transcription regulation</keyword>
<evidence type="ECO:0000256" key="3">
    <source>
        <dbReference type="ARBA" id="ARBA00023163"/>
    </source>
</evidence>
<feature type="domain" description="HTH deoR-type" evidence="4">
    <location>
        <begin position="21"/>
        <end position="76"/>
    </location>
</feature>
<dbReference type="PROSITE" id="PS00894">
    <property type="entry name" value="HTH_DEOR_1"/>
    <property type="match status" value="1"/>
</dbReference>
<accession>A0A2Z2PLD0</accession>
<dbReference type="InterPro" id="IPR036388">
    <property type="entry name" value="WH-like_DNA-bd_sf"/>
</dbReference>
<dbReference type="SMART" id="SM00420">
    <property type="entry name" value="HTH_DEOR"/>
    <property type="match status" value="1"/>
</dbReference>
<dbReference type="Gene3D" id="3.40.50.1360">
    <property type="match status" value="1"/>
</dbReference>
<dbReference type="SUPFAM" id="SSF100950">
    <property type="entry name" value="NagB/RpiA/CoA transferase-like"/>
    <property type="match status" value="1"/>
</dbReference>
<dbReference type="EMBL" id="KY000038">
    <property type="protein sequence ID" value="ASK42951.1"/>
    <property type="molecule type" value="Genomic_DNA"/>
</dbReference>
<keyword evidence="5" id="KW-0614">Plasmid</keyword>
<dbReference type="InterPro" id="IPR037171">
    <property type="entry name" value="NagB/RpiA_transferase-like"/>
</dbReference>
<name>A0A2Z2PLD0_RHIRH</name>
<dbReference type="InterPro" id="IPR014036">
    <property type="entry name" value="DeoR-like_C"/>
</dbReference>
<evidence type="ECO:0000256" key="1">
    <source>
        <dbReference type="ARBA" id="ARBA00023015"/>
    </source>
</evidence>
<dbReference type="Gene3D" id="1.10.10.10">
    <property type="entry name" value="Winged helix-like DNA-binding domain superfamily/Winged helix DNA-binding domain"/>
    <property type="match status" value="1"/>
</dbReference>
<dbReference type="SUPFAM" id="SSF46785">
    <property type="entry name" value="Winged helix' DNA-binding domain"/>
    <property type="match status" value="1"/>
</dbReference>
<keyword evidence="2" id="KW-0238">DNA-binding</keyword>
<dbReference type="InterPro" id="IPR050313">
    <property type="entry name" value="Carb_Metab_HTH_regulators"/>
</dbReference>
<dbReference type="Pfam" id="PF00455">
    <property type="entry name" value="DeoRC"/>
    <property type="match status" value="1"/>
</dbReference>
<dbReference type="PANTHER" id="PTHR30363:SF44">
    <property type="entry name" value="AGA OPERON TRANSCRIPTIONAL REPRESSOR-RELATED"/>
    <property type="match status" value="1"/>
</dbReference>
<evidence type="ECO:0000256" key="2">
    <source>
        <dbReference type="ARBA" id="ARBA00023125"/>
    </source>
</evidence>
<dbReference type="GO" id="GO:0003700">
    <property type="term" value="F:DNA-binding transcription factor activity"/>
    <property type="evidence" value="ECO:0007669"/>
    <property type="project" value="InterPro"/>
</dbReference>
<dbReference type="Pfam" id="PF08220">
    <property type="entry name" value="HTH_DeoR"/>
    <property type="match status" value="1"/>
</dbReference>
<dbReference type="PANTHER" id="PTHR30363">
    <property type="entry name" value="HTH-TYPE TRANSCRIPTIONAL REGULATOR SRLR-RELATED"/>
    <property type="match status" value="1"/>
</dbReference>
<dbReference type="InterPro" id="IPR018356">
    <property type="entry name" value="Tscrpt_reg_HTH_DeoR_CS"/>
</dbReference>
<dbReference type="SMART" id="SM01134">
    <property type="entry name" value="DeoRC"/>
    <property type="match status" value="1"/>
</dbReference>
<dbReference type="GO" id="GO:0003677">
    <property type="term" value="F:DNA binding"/>
    <property type="evidence" value="ECO:0007669"/>
    <property type="project" value="UniProtKB-KW"/>
</dbReference>
<dbReference type="PRINTS" id="PR00037">
    <property type="entry name" value="HTHLACR"/>
</dbReference>
<keyword evidence="3" id="KW-0804">Transcription</keyword>
<geneLocation type="plasmid" evidence="5">
    <name>pRi_1724</name>
</geneLocation>
<sequence>MSASALLPARTDPRTKLSMSSEVRKEVILERLDRDQRVSVLELSTEFGVSGETIRRDLKDLEAEGAVRRVHGGAIPAGRTADVPITDRIRFNALEKDAVAQMARNLITDDCAIFLDTGTTTLSLARHLTGFKKLRLYTNSLMIAQAACQHFGVRVQMTPGNLRPIEQDLVGYDTLSYIQQFHFDMVFMGAAAIAAEYGFMDYEEDEARIRQALLKQTARSIMLADHSKCGKTGNVITAAFSSVSTLVTDQRPPANILAAAKRGDLEIIHG</sequence>
<reference evidence="5" key="1">
    <citation type="submission" date="2016-10" db="EMBL/GenBank/DDBJ databases">
        <title>Agrobacterium Ti plasmids: Classification based on T-DNA and Vir regions organization.</title>
        <authorList>
            <person name="Nabi N."/>
            <person name="Vial L."/>
            <person name="Ben Hafsa A."/>
            <person name="Chapulliot D."/>
            <person name="Berard A."/>
            <person name="Chauveau A."/>
            <person name="Le Paslier M.-C."/>
            <person name="Harzallah Skhiri F."/>
            <person name="Brunel D."/>
            <person name="Nesme X."/>
            <person name="Chaouachi M."/>
        </authorList>
    </citation>
    <scope>NUCLEOTIDE SEQUENCE</scope>
    <source>
        <strain evidence="5">1724</strain>
        <plasmid evidence="5">pRi_1724</plasmid>
    </source>
</reference>
<evidence type="ECO:0000313" key="5">
    <source>
        <dbReference type="EMBL" id="ASK42951.1"/>
    </source>
</evidence>